<dbReference type="AlphaFoldDB" id="A0A5C6YQM8"/>
<feature type="domain" description="Flavin reductase like" evidence="5">
    <location>
        <begin position="43"/>
        <end position="195"/>
    </location>
</feature>
<evidence type="ECO:0000256" key="2">
    <source>
        <dbReference type="ARBA" id="ARBA00022630"/>
    </source>
</evidence>
<organism evidence="6 7">
    <name type="scientific">Aequorivita lipolytica</name>
    <dbReference type="NCBI Taxonomy" id="153267"/>
    <lineage>
        <taxon>Bacteria</taxon>
        <taxon>Pseudomonadati</taxon>
        <taxon>Bacteroidota</taxon>
        <taxon>Flavobacteriia</taxon>
        <taxon>Flavobacteriales</taxon>
        <taxon>Flavobacteriaceae</taxon>
        <taxon>Aequorivita</taxon>
    </lineage>
</organism>
<protein>
    <submittedName>
        <fullName evidence="6">Flavin reductase family protein</fullName>
    </submittedName>
</protein>
<dbReference type="Gene3D" id="2.30.110.10">
    <property type="entry name" value="Electron Transport, Fmn-binding Protein, Chain A"/>
    <property type="match status" value="1"/>
</dbReference>
<keyword evidence="7" id="KW-1185">Reference proteome</keyword>
<accession>A0A5C6YQM8</accession>
<dbReference type="SMART" id="SM00903">
    <property type="entry name" value="Flavin_Reduct"/>
    <property type="match status" value="1"/>
</dbReference>
<dbReference type="GO" id="GO:0016646">
    <property type="term" value="F:oxidoreductase activity, acting on the CH-NH group of donors, NAD or NADP as acceptor"/>
    <property type="evidence" value="ECO:0007669"/>
    <property type="project" value="UniProtKB-ARBA"/>
</dbReference>
<reference evidence="6 7" key="1">
    <citation type="submission" date="2019-08" db="EMBL/GenBank/DDBJ databases">
        <title>Genome of Aequorivita lipolytica Y10-2 (type strain).</title>
        <authorList>
            <person name="Bowman J.P."/>
        </authorList>
    </citation>
    <scope>NUCLEOTIDE SEQUENCE [LARGE SCALE GENOMIC DNA]</scope>
    <source>
        <strain evidence="6 7">Y10-2</strain>
    </source>
</reference>
<evidence type="ECO:0000259" key="5">
    <source>
        <dbReference type="SMART" id="SM00903"/>
    </source>
</evidence>
<comment type="similarity">
    <text evidence="4">Belongs to the flavoredoxin family.</text>
</comment>
<dbReference type="SUPFAM" id="SSF50475">
    <property type="entry name" value="FMN-binding split barrel"/>
    <property type="match status" value="1"/>
</dbReference>
<evidence type="ECO:0000256" key="4">
    <source>
        <dbReference type="ARBA" id="ARBA00038054"/>
    </source>
</evidence>
<dbReference type="OrthoDB" id="9794638at2"/>
<keyword evidence="2" id="KW-0285">Flavoprotein</keyword>
<gene>
    <name evidence="6" type="ORF">ESV24_08115</name>
</gene>
<evidence type="ECO:0000313" key="6">
    <source>
        <dbReference type="EMBL" id="TXD69314.1"/>
    </source>
</evidence>
<evidence type="ECO:0000256" key="3">
    <source>
        <dbReference type="ARBA" id="ARBA00022643"/>
    </source>
</evidence>
<name>A0A5C6YQM8_9FLAO</name>
<sequence>MLILLYNQVFTSYNLWVHLQAMISIEPHELSTGKLHGYLLGAVSPRPIAFASTVDKNGNVNLSPFSFFNVFSAKPPILVFSPARRGRDNTTKHTYENVLEVPEVVINIVSFEMVQQMSLSSTEYAKGVNEFAKAGFTELASEMIKPPRVAEAPVQLECKVNEVIALGTEGGAGNLVICEVVKIHIKEEILDENGAIDPFKIDTVSRLGGNWYSRAKAGLFEVPKPLSSLGIGVDALPEKIRNSKVLTGNDLGMLGNVENFPNSEEINIFINASDELKKIVASNNSELIHKKAQTFLCDGKIEEAWKLLLSKL</sequence>
<comment type="caution">
    <text evidence="6">The sequence shown here is derived from an EMBL/GenBank/DDBJ whole genome shotgun (WGS) entry which is preliminary data.</text>
</comment>
<dbReference type="EMBL" id="VORU01000005">
    <property type="protein sequence ID" value="TXD69314.1"/>
    <property type="molecule type" value="Genomic_DNA"/>
</dbReference>
<proteinExistence type="inferred from homology"/>
<dbReference type="GO" id="GO:0010181">
    <property type="term" value="F:FMN binding"/>
    <property type="evidence" value="ECO:0007669"/>
    <property type="project" value="InterPro"/>
</dbReference>
<dbReference type="InterPro" id="IPR002563">
    <property type="entry name" value="Flavin_Rdtase-like_dom"/>
</dbReference>
<evidence type="ECO:0000313" key="7">
    <source>
        <dbReference type="Proteomes" id="UP000321945"/>
    </source>
</evidence>
<comment type="cofactor">
    <cofactor evidence="1">
        <name>FMN</name>
        <dbReference type="ChEBI" id="CHEBI:58210"/>
    </cofactor>
</comment>
<dbReference type="PANTHER" id="PTHR33798:SF5">
    <property type="entry name" value="FLAVIN REDUCTASE LIKE DOMAIN-CONTAINING PROTEIN"/>
    <property type="match status" value="1"/>
</dbReference>
<keyword evidence="3" id="KW-0288">FMN</keyword>
<dbReference type="InterPro" id="IPR012349">
    <property type="entry name" value="Split_barrel_FMN-bd"/>
</dbReference>
<dbReference type="Pfam" id="PF01613">
    <property type="entry name" value="Flavin_Reduct"/>
    <property type="match status" value="1"/>
</dbReference>
<dbReference type="Proteomes" id="UP000321945">
    <property type="component" value="Unassembled WGS sequence"/>
</dbReference>
<evidence type="ECO:0000256" key="1">
    <source>
        <dbReference type="ARBA" id="ARBA00001917"/>
    </source>
</evidence>
<dbReference type="PANTHER" id="PTHR33798">
    <property type="entry name" value="FLAVOPROTEIN OXYGENASE"/>
    <property type="match status" value="1"/>
</dbReference>